<dbReference type="InterPro" id="IPR005913">
    <property type="entry name" value="dTDP_dehydrorham_reduct"/>
</dbReference>
<dbReference type="RefSeq" id="WP_301550757.1">
    <property type="nucleotide sequence ID" value="NZ_JAQRMZ010000002.1"/>
</dbReference>
<reference evidence="4" key="1">
    <citation type="submission" date="2023-07" db="EMBL/GenBank/DDBJ databases">
        <title>Genomic Encyclopedia of Type Strains, Phase IV (KMG-IV): sequencing the most valuable type-strain genomes for metagenomic binning, comparative biology and taxonomic classification.</title>
        <authorList>
            <person name="Goeker M."/>
        </authorList>
    </citation>
    <scope>NUCLEOTIDE SEQUENCE [LARGE SCALE GENOMIC DNA]</scope>
    <source>
        <strain evidence="4">JSM 076093</strain>
    </source>
</reference>
<organism evidence="4 5">
    <name type="scientific">Guptibacillus hwajinpoensis</name>
    <dbReference type="NCBI Taxonomy" id="208199"/>
    <lineage>
        <taxon>Bacteria</taxon>
        <taxon>Bacillati</taxon>
        <taxon>Bacillota</taxon>
        <taxon>Bacilli</taxon>
        <taxon>Bacillales</taxon>
        <taxon>Guptibacillaceae</taxon>
        <taxon>Guptibacillus</taxon>
    </lineage>
</organism>
<dbReference type="InterPro" id="IPR036291">
    <property type="entry name" value="NAD(P)-bd_dom_sf"/>
</dbReference>
<evidence type="ECO:0000256" key="2">
    <source>
        <dbReference type="RuleBase" id="RU364082"/>
    </source>
</evidence>
<dbReference type="InterPro" id="IPR029903">
    <property type="entry name" value="RmlD-like-bd"/>
</dbReference>
<dbReference type="PANTHER" id="PTHR10491:SF4">
    <property type="entry name" value="METHIONINE ADENOSYLTRANSFERASE 2 SUBUNIT BETA"/>
    <property type="match status" value="1"/>
</dbReference>
<dbReference type="SUPFAM" id="SSF51735">
    <property type="entry name" value="NAD(P)-binding Rossmann-fold domains"/>
    <property type="match status" value="1"/>
</dbReference>
<evidence type="ECO:0000259" key="3">
    <source>
        <dbReference type="Pfam" id="PF04321"/>
    </source>
</evidence>
<dbReference type="GO" id="GO:0008831">
    <property type="term" value="F:dTDP-4-dehydrorhamnose reductase activity"/>
    <property type="evidence" value="ECO:0007669"/>
    <property type="project" value="UniProtKB-EC"/>
</dbReference>
<dbReference type="EC" id="1.1.1.133" evidence="2"/>
<evidence type="ECO:0000256" key="1">
    <source>
        <dbReference type="ARBA" id="ARBA00010944"/>
    </source>
</evidence>
<evidence type="ECO:0000313" key="5">
    <source>
        <dbReference type="Proteomes" id="UP001226720"/>
    </source>
</evidence>
<gene>
    <name evidence="4" type="ORF">QO000_000745</name>
</gene>
<dbReference type="Proteomes" id="UP001226720">
    <property type="component" value="Unassembled WGS sequence"/>
</dbReference>
<comment type="caution">
    <text evidence="4">The sequence shown here is derived from an EMBL/GenBank/DDBJ whole genome shotgun (WGS) entry which is preliminary data.</text>
</comment>
<keyword evidence="2 4" id="KW-0560">Oxidoreductase</keyword>
<proteinExistence type="inferred from homology"/>
<comment type="pathway">
    <text evidence="2">Carbohydrate biosynthesis; dTDP-L-rhamnose biosynthesis.</text>
</comment>
<dbReference type="Pfam" id="PF04321">
    <property type="entry name" value="RmlD_sub_bind"/>
    <property type="match status" value="1"/>
</dbReference>
<comment type="similarity">
    <text evidence="1 2">Belongs to the dTDP-4-dehydrorhamnose reductase family.</text>
</comment>
<dbReference type="EMBL" id="JAUSWM010000001">
    <property type="protein sequence ID" value="MDQ0481792.1"/>
    <property type="molecule type" value="Genomic_DNA"/>
</dbReference>
<dbReference type="Gene3D" id="3.90.25.10">
    <property type="entry name" value="UDP-galactose 4-epimerase, domain 1"/>
    <property type="match status" value="1"/>
</dbReference>
<accession>A0ABU0JXJ3</accession>
<evidence type="ECO:0000313" key="4">
    <source>
        <dbReference type="EMBL" id="MDQ0481792.1"/>
    </source>
</evidence>
<keyword evidence="5" id="KW-1185">Reference proteome</keyword>
<dbReference type="PANTHER" id="PTHR10491">
    <property type="entry name" value="DTDP-4-DEHYDRORHAMNOSE REDUCTASE"/>
    <property type="match status" value="1"/>
</dbReference>
<dbReference type="Gene3D" id="3.40.50.720">
    <property type="entry name" value="NAD(P)-binding Rossmann-like Domain"/>
    <property type="match status" value="1"/>
</dbReference>
<dbReference type="GeneID" id="301326059"/>
<comment type="function">
    <text evidence="2">Catalyzes the reduction of dTDP-6-deoxy-L-lyxo-4-hexulose to yield dTDP-L-rhamnose.</text>
</comment>
<protein>
    <recommendedName>
        <fullName evidence="2">dTDP-4-dehydrorhamnose reductase</fullName>
        <ecNumber evidence="2">1.1.1.133</ecNumber>
    </recommendedName>
</protein>
<feature type="domain" description="RmlD-like substrate binding" evidence="3">
    <location>
        <begin position="80"/>
        <end position="213"/>
    </location>
</feature>
<keyword evidence="2" id="KW-0521">NADP</keyword>
<name>A0ABU0JXJ3_9BACL</name>
<sequence length="220" mass="25178">MKKMLIIGASGLVGTAIIDECKHDFDVYGTYHSIRTVLASNKQFQLGLQQPDQLKEIIRSVQPDIFVSCLRGEFDQQLEFHNRLALELQNTQSRLYYFSTANVFDGDFSMHHVETDIPVAESDYGNFKIKCENTLKQILGDRAIVIRIPAIWGKESPRMSLIRESIEGNKTIDAYSNLECNNLLDTQLAKQLRFIIQEELKGVFHLGSVYMMTHENFLKA</sequence>